<evidence type="ECO:0000256" key="1">
    <source>
        <dbReference type="ARBA" id="ARBA00004651"/>
    </source>
</evidence>
<dbReference type="RefSeq" id="WP_310913248.1">
    <property type="nucleotide sequence ID" value="NZ_JAVLVT010000007.1"/>
</dbReference>
<keyword evidence="6 7" id="KW-0472">Membrane</keyword>
<protein>
    <submittedName>
        <fullName evidence="9">Sugar ABC transporter permease</fullName>
    </submittedName>
</protein>
<evidence type="ECO:0000256" key="5">
    <source>
        <dbReference type="ARBA" id="ARBA00022989"/>
    </source>
</evidence>
<evidence type="ECO:0000259" key="8">
    <source>
        <dbReference type="PROSITE" id="PS50928"/>
    </source>
</evidence>
<keyword evidence="10" id="KW-1185">Reference proteome</keyword>
<comment type="subcellular location">
    <subcellularLocation>
        <location evidence="1 7">Cell membrane</location>
        <topology evidence="1 7">Multi-pass membrane protein</topology>
    </subcellularLocation>
</comment>
<feature type="transmembrane region" description="Helical" evidence="7">
    <location>
        <begin position="124"/>
        <end position="150"/>
    </location>
</feature>
<evidence type="ECO:0000313" key="9">
    <source>
        <dbReference type="EMBL" id="MDS1271685.1"/>
    </source>
</evidence>
<feature type="domain" description="ABC transmembrane type-1" evidence="8">
    <location>
        <begin position="92"/>
        <end position="318"/>
    </location>
</feature>
<evidence type="ECO:0000256" key="7">
    <source>
        <dbReference type="RuleBase" id="RU363032"/>
    </source>
</evidence>
<comment type="caution">
    <text evidence="9">The sequence shown here is derived from an EMBL/GenBank/DDBJ whole genome shotgun (WGS) entry which is preliminary data.</text>
</comment>
<feature type="transmembrane region" description="Helical" evidence="7">
    <location>
        <begin position="96"/>
        <end position="117"/>
    </location>
</feature>
<keyword evidence="4 7" id="KW-0812">Transmembrane</keyword>
<feature type="transmembrane region" description="Helical" evidence="7">
    <location>
        <begin position="31"/>
        <end position="50"/>
    </location>
</feature>
<dbReference type="CDD" id="cd06261">
    <property type="entry name" value="TM_PBP2"/>
    <property type="match status" value="1"/>
</dbReference>
<keyword evidence="3" id="KW-1003">Cell membrane</keyword>
<proteinExistence type="inferred from homology"/>
<organism evidence="9 10">
    <name type="scientific">Lipingzhangella rawalii</name>
    <dbReference type="NCBI Taxonomy" id="2055835"/>
    <lineage>
        <taxon>Bacteria</taxon>
        <taxon>Bacillati</taxon>
        <taxon>Actinomycetota</taxon>
        <taxon>Actinomycetes</taxon>
        <taxon>Streptosporangiales</taxon>
        <taxon>Nocardiopsidaceae</taxon>
        <taxon>Lipingzhangella</taxon>
    </lineage>
</organism>
<evidence type="ECO:0000313" key="10">
    <source>
        <dbReference type="Proteomes" id="UP001250214"/>
    </source>
</evidence>
<dbReference type="Gene3D" id="1.10.3720.10">
    <property type="entry name" value="MetI-like"/>
    <property type="match status" value="1"/>
</dbReference>
<dbReference type="Proteomes" id="UP001250214">
    <property type="component" value="Unassembled WGS sequence"/>
</dbReference>
<comment type="similarity">
    <text evidence="7">Belongs to the binding-protein-dependent transport system permease family.</text>
</comment>
<keyword evidence="5 7" id="KW-1133">Transmembrane helix</keyword>
<gene>
    <name evidence="9" type="ORF">RIF23_15425</name>
</gene>
<evidence type="ECO:0000256" key="2">
    <source>
        <dbReference type="ARBA" id="ARBA00022448"/>
    </source>
</evidence>
<feature type="transmembrane region" description="Helical" evidence="7">
    <location>
        <begin position="235"/>
        <end position="258"/>
    </location>
</feature>
<dbReference type="PANTHER" id="PTHR43227">
    <property type="entry name" value="BLL4140 PROTEIN"/>
    <property type="match status" value="1"/>
</dbReference>
<reference evidence="10" key="1">
    <citation type="submission" date="2023-07" db="EMBL/GenBank/DDBJ databases">
        <title>Novel species in the genus Lipingzhangella isolated from Sambhar Salt Lake.</title>
        <authorList>
            <person name="Jiya N."/>
            <person name="Kajale S."/>
            <person name="Sharma A."/>
        </authorList>
    </citation>
    <scope>NUCLEOTIDE SEQUENCE [LARGE SCALE GENOMIC DNA]</scope>
    <source>
        <strain evidence="10">LS1_29</strain>
    </source>
</reference>
<dbReference type="InterPro" id="IPR035906">
    <property type="entry name" value="MetI-like_sf"/>
</dbReference>
<evidence type="ECO:0000256" key="6">
    <source>
        <dbReference type="ARBA" id="ARBA00023136"/>
    </source>
</evidence>
<dbReference type="InterPro" id="IPR000515">
    <property type="entry name" value="MetI-like"/>
</dbReference>
<dbReference type="Pfam" id="PF00528">
    <property type="entry name" value="BPD_transp_1"/>
    <property type="match status" value="1"/>
</dbReference>
<feature type="transmembrane region" description="Helical" evidence="7">
    <location>
        <begin position="297"/>
        <end position="319"/>
    </location>
</feature>
<dbReference type="SUPFAM" id="SSF161098">
    <property type="entry name" value="MetI-like"/>
    <property type="match status" value="1"/>
</dbReference>
<dbReference type="PANTHER" id="PTHR43227:SF8">
    <property type="entry name" value="DIACETYLCHITOBIOSE UPTAKE SYSTEM PERMEASE PROTEIN DASB"/>
    <property type="match status" value="1"/>
</dbReference>
<dbReference type="InterPro" id="IPR050809">
    <property type="entry name" value="UgpAE/MalFG_permease"/>
</dbReference>
<dbReference type="EMBL" id="JAVLVT010000007">
    <property type="protein sequence ID" value="MDS1271685.1"/>
    <property type="molecule type" value="Genomic_DNA"/>
</dbReference>
<evidence type="ECO:0000256" key="4">
    <source>
        <dbReference type="ARBA" id="ARBA00022692"/>
    </source>
</evidence>
<keyword evidence="2 7" id="KW-0813">Transport</keyword>
<sequence>MAESTAPAATTRAERRPPAPLRLLSVIPTPYLLIAAPLIILSVVLLWPIIQMVWYSLSDYTLPDLARGDAPEWNNFEHYRQLLTDAEFWTIFRNTVLVVIAMVAGVLTLGTLVGLLLHKLPRWFSTVVATGMMLAWATPQISASLIYRWLFLPERGLVNYTLANFPEWLVGTRWGEFWTTFNWFLQPLSLFTILAMIIIWQGFPFVAVTVLAGLKSVPYELYEAARVDGASAWRQFWSITYPVLRPLFALLLVLQIIWNFRIFTQLYILAGGFQNRDVYLLSYYIYQQGFRDNPPDYGMGSALAVTMTILILIVSAYYLRMMIRQGETR</sequence>
<dbReference type="PROSITE" id="PS50928">
    <property type="entry name" value="ABC_TM1"/>
    <property type="match status" value="1"/>
</dbReference>
<accession>A0ABU2HA26</accession>
<name>A0ABU2HA26_9ACTN</name>
<feature type="transmembrane region" description="Helical" evidence="7">
    <location>
        <begin position="188"/>
        <end position="214"/>
    </location>
</feature>
<evidence type="ECO:0000256" key="3">
    <source>
        <dbReference type="ARBA" id="ARBA00022475"/>
    </source>
</evidence>